<evidence type="ECO:0000313" key="12">
    <source>
        <dbReference type="Proteomes" id="UP000032749"/>
    </source>
</evidence>
<dbReference type="Gene3D" id="3.30.590.20">
    <property type="match status" value="1"/>
</dbReference>
<dbReference type="AlphaFoldDB" id="R4YSC0"/>
<keyword evidence="3 8" id="KW-0436">Ligase</keyword>
<keyword evidence="4 8" id="KW-0317">Glutathione biosynthesis</keyword>
<dbReference type="InterPro" id="IPR006334">
    <property type="entry name" value="Glut_cys_ligase"/>
</dbReference>
<evidence type="ECO:0000256" key="4">
    <source>
        <dbReference type="ARBA" id="ARBA00022684"/>
    </source>
</evidence>
<dbReference type="EMBL" id="FO203512">
    <property type="protein sequence ID" value="CCK77835.1"/>
    <property type="molecule type" value="Genomic_DNA"/>
</dbReference>
<dbReference type="PANTHER" id="PTHR38761">
    <property type="entry name" value="GLUTAMATE--CYSTEINE LIGASE"/>
    <property type="match status" value="1"/>
</dbReference>
<evidence type="ECO:0000256" key="9">
    <source>
        <dbReference type="RuleBase" id="RU004391"/>
    </source>
</evidence>
<feature type="domain" description="Glutamate--cysteine ligase" evidence="10">
    <location>
        <begin position="11"/>
        <end position="385"/>
    </location>
</feature>
<proteinExistence type="inferred from homology"/>
<dbReference type="HAMAP" id="MF_00578">
    <property type="entry name" value="Glu_cys_ligase"/>
    <property type="match status" value="1"/>
</dbReference>
<comment type="catalytic activity">
    <reaction evidence="7 8 9">
        <text>L-cysteine + L-glutamate + ATP = gamma-L-glutamyl-L-cysteine + ADP + phosphate + H(+)</text>
        <dbReference type="Rhea" id="RHEA:13285"/>
        <dbReference type="ChEBI" id="CHEBI:15378"/>
        <dbReference type="ChEBI" id="CHEBI:29985"/>
        <dbReference type="ChEBI" id="CHEBI:30616"/>
        <dbReference type="ChEBI" id="CHEBI:35235"/>
        <dbReference type="ChEBI" id="CHEBI:43474"/>
        <dbReference type="ChEBI" id="CHEBI:58173"/>
        <dbReference type="ChEBI" id="CHEBI:456216"/>
        <dbReference type="EC" id="6.3.2.2"/>
    </reaction>
</comment>
<dbReference type="UniPathway" id="UPA00142">
    <property type="reaction ID" value="UER00209"/>
</dbReference>
<keyword evidence="6 8" id="KW-0067">ATP-binding</keyword>
<dbReference type="GO" id="GO:0046872">
    <property type="term" value="F:metal ion binding"/>
    <property type="evidence" value="ECO:0007669"/>
    <property type="project" value="TreeGrafter"/>
</dbReference>
<dbReference type="PANTHER" id="PTHR38761:SF1">
    <property type="entry name" value="GLUTAMATE--CYSTEINE LIGASE"/>
    <property type="match status" value="1"/>
</dbReference>
<dbReference type="OrthoDB" id="9803907at2"/>
<dbReference type="Pfam" id="PF04262">
    <property type="entry name" value="Glu_cys_ligase"/>
    <property type="match status" value="1"/>
</dbReference>
<dbReference type="InterPro" id="IPR014746">
    <property type="entry name" value="Gln_synth/guanido_kin_cat_dom"/>
</dbReference>
<evidence type="ECO:0000256" key="1">
    <source>
        <dbReference type="ARBA" id="ARBA00005006"/>
    </source>
</evidence>
<evidence type="ECO:0000256" key="6">
    <source>
        <dbReference type="ARBA" id="ARBA00022840"/>
    </source>
</evidence>
<dbReference type="EC" id="6.3.2.2" evidence="8"/>
<dbReference type="HOGENOM" id="CLU_020728_3_0_6"/>
<evidence type="ECO:0000259" key="10">
    <source>
        <dbReference type="Pfam" id="PF04262"/>
    </source>
</evidence>
<dbReference type="STRING" id="698738.OLEAN_C36590"/>
<gene>
    <name evidence="8 11" type="primary">gshA</name>
    <name evidence="11" type="ORF">OLEAN_C36590</name>
</gene>
<dbReference type="GO" id="GO:0006750">
    <property type="term" value="P:glutathione biosynthetic process"/>
    <property type="evidence" value="ECO:0007669"/>
    <property type="project" value="UniProtKB-UniRule"/>
</dbReference>
<dbReference type="GO" id="GO:0005829">
    <property type="term" value="C:cytosol"/>
    <property type="evidence" value="ECO:0007669"/>
    <property type="project" value="TreeGrafter"/>
</dbReference>
<dbReference type="InterPro" id="IPR007370">
    <property type="entry name" value="Glu_cys_ligase"/>
</dbReference>
<sequence>MANPNYTQLLTSLREQNQLSLLGHIQRGIEKEGLRCEPNGHLSQAPHPQALGSALTHPSITTDYSESLLEFITPVFDNAKDTLKFMHDLHQYSYQNMGDELIWPASMPCIIDGEESIPIAQYGYSNIGQLKHAYRHGLWHRYGRTMQAIAGIHYNLSMPDALWPLMYKEENQSEANAEQLKDFISAKYFGLIRNFRRNSWLLSYLFGASPAVCSSFLDGEQHDLKTFKEHTLYLPYATSLRMSDLGYQNNAQAELIVCYNSLENYVETLSEAITQPVAAYEAIGMQEENGQYKQLNTSLLQIENEYYSDIRPKRIGNGDEKPLQALANHGVEYIEVRCTDINPFLTLGMDETHIHFLDVFLTHCLFADSPNINNAEYREIKANQHASVMQGRDPELTLSQNGESIGLRQWGSNLLAELATLATSMDEAAGNQQYSNALAQQQAKLEDDSLTPSAQYLAKMKAEDLEFAQLTLQLAQQRAAEFKQPLNKELNKQMQRQAKESLMQQAEIEAGDQIDFASFLKQYLTR</sequence>
<dbReference type="PATRIC" id="fig|698738.3.peg.3806"/>
<name>R4YSC0_OLEAN</name>
<dbReference type="SUPFAM" id="SSF55931">
    <property type="entry name" value="Glutamine synthetase/guanido kinase"/>
    <property type="match status" value="1"/>
</dbReference>
<protein>
    <recommendedName>
        <fullName evidence="8">Glutamate--cysteine ligase</fullName>
        <ecNumber evidence="8">6.3.2.2</ecNumber>
    </recommendedName>
    <alternativeName>
        <fullName evidence="8">Gamma-ECS</fullName>
        <shortName evidence="8">GCS</shortName>
    </alternativeName>
    <alternativeName>
        <fullName evidence="8">Gamma-glutamylcysteine synthetase</fullName>
    </alternativeName>
</protein>
<keyword evidence="5 8" id="KW-0547">Nucleotide-binding</keyword>
<evidence type="ECO:0000256" key="3">
    <source>
        <dbReference type="ARBA" id="ARBA00022598"/>
    </source>
</evidence>
<dbReference type="KEGG" id="oai:OLEAN_C36590"/>
<evidence type="ECO:0000256" key="7">
    <source>
        <dbReference type="ARBA" id="ARBA00048819"/>
    </source>
</evidence>
<evidence type="ECO:0000256" key="2">
    <source>
        <dbReference type="ARBA" id="ARBA00008772"/>
    </source>
</evidence>
<reference evidence="11 12" key="1">
    <citation type="journal article" date="2013" name="Nat. Commun.">
        <title>Genome sequence and functional genomic analysis of the oil-degrading bacterium Oleispira antarctica.</title>
        <authorList>
            <person name="Kube M."/>
            <person name="Chernikova T.N."/>
            <person name="Al-Ramahi Y."/>
            <person name="Beloqui A."/>
            <person name="Lopez-Cortez N."/>
            <person name="Guazzaroni M.E."/>
            <person name="Heipieper H.J."/>
            <person name="Klages S."/>
            <person name="Kotsyurbenko O.R."/>
            <person name="Langer I."/>
            <person name="Nechitaylo T.Y."/>
            <person name="Lunsdorf H."/>
            <person name="Fernandez M."/>
            <person name="Juarez S."/>
            <person name="Ciordia S."/>
            <person name="Singer A."/>
            <person name="Kagan O."/>
            <person name="Egorova O."/>
            <person name="Petit P.A."/>
            <person name="Stogios P."/>
            <person name="Kim Y."/>
            <person name="Tchigvintsev A."/>
            <person name="Flick R."/>
            <person name="Denaro R."/>
            <person name="Genovese M."/>
            <person name="Albar J.P."/>
            <person name="Reva O.N."/>
            <person name="Martinez-Gomariz M."/>
            <person name="Tran H."/>
            <person name="Ferrer M."/>
            <person name="Savchenko A."/>
            <person name="Yakunin A.F."/>
            <person name="Yakimov M.M."/>
            <person name="Golyshina O.V."/>
            <person name="Reinhardt R."/>
            <person name="Golyshin P.N."/>
        </authorList>
    </citation>
    <scope>NUCLEOTIDE SEQUENCE [LARGE SCALE GENOMIC DNA]</scope>
</reference>
<comment type="pathway">
    <text evidence="1 8 9">Sulfur metabolism; glutathione biosynthesis; glutathione from L-cysteine and L-glutamate: step 1/2.</text>
</comment>
<comment type="similarity">
    <text evidence="2 8">Belongs to the glutamate--cysteine ligase type 1 family. Type 1 subfamily.</text>
</comment>
<organism evidence="11 12">
    <name type="scientific">Oleispira antarctica RB-8</name>
    <dbReference type="NCBI Taxonomy" id="698738"/>
    <lineage>
        <taxon>Bacteria</taxon>
        <taxon>Pseudomonadati</taxon>
        <taxon>Pseudomonadota</taxon>
        <taxon>Gammaproteobacteria</taxon>
        <taxon>Oceanospirillales</taxon>
        <taxon>Oceanospirillaceae</taxon>
        <taxon>Oleispira</taxon>
    </lineage>
</organism>
<accession>R4YSC0</accession>
<dbReference type="GO" id="GO:0005524">
    <property type="term" value="F:ATP binding"/>
    <property type="evidence" value="ECO:0007669"/>
    <property type="project" value="UniProtKB-KW"/>
</dbReference>
<dbReference type="GO" id="GO:0004357">
    <property type="term" value="F:glutamate-cysteine ligase activity"/>
    <property type="evidence" value="ECO:0007669"/>
    <property type="project" value="UniProtKB-UniRule"/>
</dbReference>
<evidence type="ECO:0000256" key="5">
    <source>
        <dbReference type="ARBA" id="ARBA00022741"/>
    </source>
</evidence>
<dbReference type="NCBIfam" id="TIGR01434">
    <property type="entry name" value="glu_cys_ligase"/>
    <property type="match status" value="1"/>
</dbReference>
<evidence type="ECO:0000313" key="11">
    <source>
        <dbReference type="EMBL" id="CCK77835.1"/>
    </source>
</evidence>
<dbReference type="Proteomes" id="UP000032749">
    <property type="component" value="Chromosome"/>
</dbReference>
<keyword evidence="12" id="KW-1185">Reference proteome</keyword>
<evidence type="ECO:0000256" key="8">
    <source>
        <dbReference type="HAMAP-Rule" id="MF_00578"/>
    </source>
</evidence>